<dbReference type="EMBL" id="VENP01000009">
    <property type="protein sequence ID" value="TNU76272.1"/>
    <property type="molecule type" value="Genomic_DNA"/>
</dbReference>
<dbReference type="SUPFAM" id="SSF49879">
    <property type="entry name" value="SMAD/FHA domain"/>
    <property type="match status" value="1"/>
</dbReference>
<feature type="region of interest" description="Disordered" evidence="2">
    <location>
        <begin position="326"/>
        <end position="367"/>
    </location>
</feature>
<dbReference type="Pfam" id="PF00498">
    <property type="entry name" value="FHA"/>
    <property type="match status" value="1"/>
</dbReference>
<dbReference type="PROSITE" id="PS50006">
    <property type="entry name" value="FHA_DOMAIN"/>
    <property type="match status" value="1"/>
</dbReference>
<dbReference type="AlphaFoldDB" id="A0A5C5BE55"/>
<accession>A0A5C5BE55</accession>
<dbReference type="Proteomes" id="UP000313849">
    <property type="component" value="Unassembled WGS sequence"/>
</dbReference>
<proteinExistence type="predicted"/>
<dbReference type="RefSeq" id="WP_139986234.1">
    <property type="nucleotide sequence ID" value="NZ_VENP01000009.1"/>
</dbReference>
<feature type="compositionally biased region" description="Low complexity" evidence="2">
    <location>
        <begin position="346"/>
        <end position="361"/>
    </location>
</feature>
<dbReference type="SMART" id="SM00240">
    <property type="entry name" value="FHA"/>
    <property type="match status" value="1"/>
</dbReference>
<protein>
    <submittedName>
        <fullName evidence="4">FHA domain-containing protein</fullName>
    </submittedName>
</protein>
<feature type="compositionally biased region" description="Polar residues" evidence="2">
    <location>
        <begin position="331"/>
        <end position="345"/>
    </location>
</feature>
<evidence type="ECO:0000313" key="4">
    <source>
        <dbReference type="EMBL" id="TNU76272.1"/>
    </source>
</evidence>
<evidence type="ECO:0000256" key="1">
    <source>
        <dbReference type="ARBA" id="ARBA00022553"/>
    </source>
</evidence>
<dbReference type="InterPro" id="IPR000253">
    <property type="entry name" value="FHA_dom"/>
</dbReference>
<name>A0A5C5BE55_9MICO</name>
<evidence type="ECO:0000256" key="2">
    <source>
        <dbReference type="SAM" id="MobiDB-lite"/>
    </source>
</evidence>
<organism evidence="4 5">
    <name type="scientific">Miniimonas arenae</name>
    <dbReference type="NCBI Taxonomy" id="676201"/>
    <lineage>
        <taxon>Bacteria</taxon>
        <taxon>Bacillati</taxon>
        <taxon>Actinomycetota</taxon>
        <taxon>Actinomycetes</taxon>
        <taxon>Micrococcales</taxon>
        <taxon>Beutenbergiaceae</taxon>
        <taxon>Miniimonas</taxon>
    </lineage>
</organism>
<feature type="compositionally biased region" description="Low complexity" evidence="2">
    <location>
        <begin position="181"/>
        <end position="193"/>
    </location>
</feature>
<keyword evidence="5" id="KW-1185">Reference proteome</keyword>
<evidence type="ECO:0000259" key="3">
    <source>
        <dbReference type="PROSITE" id="PS50006"/>
    </source>
</evidence>
<dbReference type="Gene3D" id="2.60.200.20">
    <property type="match status" value="1"/>
</dbReference>
<gene>
    <name evidence="4" type="ORF">FH969_04075</name>
</gene>
<reference evidence="4 5" key="1">
    <citation type="submission" date="2019-06" db="EMBL/GenBank/DDBJ databases">
        <title>Draft genome sequence of Miniimonas arenae KCTC 19750T isolated from sea sand.</title>
        <authorList>
            <person name="Park S.-J."/>
        </authorList>
    </citation>
    <scope>NUCLEOTIDE SEQUENCE [LARGE SCALE GENOMIC DNA]</scope>
    <source>
        <strain evidence="4 5">KCTC 19750</strain>
    </source>
</reference>
<keyword evidence="1" id="KW-0597">Phosphoprotein</keyword>
<dbReference type="OrthoDB" id="5485098at2"/>
<feature type="compositionally biased region" description="Basic and acidic residues" evidence="2">
    <location>
        <begin position="230"/>
        <end position="243"/>
    </location>
</feature>
<dbReference type="InterPro" id="IPR008984">
    <property type="entry name" value="SMAD_FHA_dom_sf"/>
</dbReference>
<comment type="caution">
    <text evidence="4">The sequence shown here is derived from an EMBL/GenBank/DDBJ whole genome shotgun (WGS) entry which is preliminary data.</text>
</comment>
<feature type="domain" description="FHA" evidence="3">
    <location>
        <begin position="405"/>
        <end position="467"/>
    </location>
</feature>
<evidence type="ECO:0000313" key="5">
    <source>
        <dbReference type="Proteomes" id="UP000313849"/>
    </source>
</evidence>
<feature type="region of interest" description="Disordered" evidence="2">
    <location>
        <begin position="141"/>
        <end position="298"/>
    </location>
</feature>
<sequence length="500" mass="50173">MRYLQGSGFVVARGGVVALLTPRAPEELVAEIWDLAASATRHTGVLGAILARGFVAVGDFAVAVAHGDQRTLVLRGDVGAVVGDGEDMVTLTGRGTDTWLERQVPVHATVTLYGGSAPAAGAGLPLVAGVVRAQGAMLGPAAGDGPTPSAAGREAAEVASLAPGHGSPSVFAPGPAPLSTPAPVRVPHAPAAASDSELDASRRREPQVTPEAATDPSPAVAPAATGDGDLVDRDQHGRPDRTGGRPPVPRPDGRIAGSWRSKRAGALDGAATGSGAGAEAGPVTGPEGRRSQRAPSTDGLPLVLTAQGAAGAADAAGAMPGTRVATAVTRAEQSGQPEQIGQSGQAGHPASPFAAPAPGAEEGPDDDTLLAAGLPALAYDPASLAPRQFALRLVTGERVPLDRSVLVGRAPHHAATGPGRTPPRLLVVPSPNGDISRTHARVEVVDGNVLVTDLESTNGLQVKHRYRPPVRPRPGVPTTVDVGSVIDLGDGVHLTVEVQA</sequence>